<sequence length="315" mass="33407">MAECGRTGAERVHDRCARHAHTLCDQRPELGEQLLAQRRRPFHQRPDVQAGDVNGVGEDQVVRRDRRLTRCGPVDDDAPGERARGSEAGRQGRSADPVQDQVGSVAPGQAQDLLGEVGPATVEDVLDVESADRIVLARGGRGDHACSVVSRQTDGRLTDAAGRGVHDHDISCRDRAQGAQRCEGGRPAEHEPDRLDVAPARGDLQGARRGQRDVLGVRPRPGAEHVRAERQHRGAVLGAVGDDLADRLEAGDVGRLRPASVLAAAAHDVGEVEAGRTDAHEVLPATCNGSWMVGVEGEGARAVEGLLHEGPHGVA</sequence>
<evidence type="ECO:0000313" key="3">
    <source>
        <dbReference type="Proteomes" id="UP000037397"/>
    </source>
</evidence>
<feature type="compositionally biased region" description="Basic and acidic residues" evidence="1">
    <location>
        <begin position="183"/>
        <end position="196"/>
    </location>
</feature>
<accession>A0A0L6CIE9</accession>
<gene>
    <name evidence="2" type="ORF">VV01_10560</name>
</gene>
<protein>
    <submittedName>
        <fullName evidence="2">Uncharacterized protein</fullName>
    </submittedName>
</protein>
<evidence type="ECO:0000313" key="2">
    <source>
        <dbReference type="EMBL" id="KNX37489.1"/>
    </source>
</evidence>
<evidence type="ECO:0000256" key="1">
    <source>
        <dbReference type="SAM" id="MobiDB-lite"/>
    </source>
</evidence>
<comment type="caution">
    <text evidence="2">The sequence shown here is derived from an EMBL/GenBank/DDBJ whole genome shotgun (WGS) entry which is preliminary data.</text>
</comment>
<dbReference type="Proteomes" id="UP000037397">
    <property type="component" value="Unassembled WGS sequence"/>
</dbReference>
<keyword evidence="3" id="KW-1185">Reference proteome</keyword>
<dbReference type="EMBL" id="LAIR01000002">
    <property type="protein sequence ID" value="KNX37489.1"/>
    <property type="molecule type" value="Genomic_DNA"/>
</dbReference>
<dbReference type="STRING" id="1631356.VV01_10560"/>
<feature type="region of interest" description="Disordered" evidence="1">
    <location>
        <begin position="176"/>
        <end position="196"/>
    </location>
</feature>
<dbReference type="AlphaFoldDB" id="A0A0L6CIE9"/>
<feature type="region of interest" description="Disordered" evidence="1">
    <location>
        <begin position="42"/>
        <end position="103"/>
    </location>
</feature>
<reference evidence="3" key="1">
    <citation type="submission" date="2015-03" db="EMBL/GenBank/DDBJ databases">
        <title>Luteipulveratus halotolerans sp. nov., a novel actinobacterium (Dermacoccaceae) from Sarawak, Malaysia.</title>
        <authorList>
            <person name="Juboi H."/>
            <person name="Basik A."/>
            <person name="Shamsul S.S."/>
            <person name="Arnold P."/>
            <person name="Schmitt E.K."/>
            <person name="Sanglier J.-J."/>
            <person name="Yeo T."/>
        </authorList>
    </citation>
    <scope>NUCLEOTIDE SEQUENCE [LARGE SCALE GENOMIC DNA]</scope>
    <source>
        <strain evidence="3">C296001</strain>
    </source>
</reference>
<name>A0A0L6CIE9_9MICO</name>
<proteinExistence type="predicted"/>
<organism evidence="2 3">
    <name type="scientific">Luteipulveratus halotolerans</name>
    <dbReference type="NCBI Taxonomy" id="1631356"/>
    <lineage>
        <taxon>Bacteria</taxon>
        <taxon>Bacillati</taxon>
        <taxon>Actinomycetota</taxon>
        <taxon>Actinomycetes</taxon>
        <taxon>Micrococcales</taxon>
        <taxon>Dermacoccaceae</taxon>
        <taxon>Luteipulveratus</taxon>
    </lineage>
</organism>